<sequence>MCRWKNLDLKQNLHNTPSLSFFQCHAKHNTSPPTLSLSNFLLEHLPHHLHLSKIHNT</sequence>
<keyword evidence="3" id="KW-1185">Reference proteome</keyword>
<protein>
    <submittedName>
        <fullName evidence="2">Uncharacterized protein</fullName>
    </submittedName>
</protein>
<proteinExistence type="predicted"/>
<organism evidence="2 3">
    <name type="scientific">Helianthus annuus</name>
    <name type="common">Common sunflower</name>
    <dbReference type="NCBI Taxonomy" id="4232"/>
    <lineage>
        <taxon>Eukaryota</taxon>
        <taxon>Viridiplantae</taxon>
        <taxon>Streptophyta</taxon>
        <taxon>Embryophyta</taxon>
        <taxon>Tracheophyta</taxon>
        <taxon>Spermatophyta</taxon>
        <taxon>Magnoliopsida</taxon>
        <taxon>eudicotyledons</taxon>
        <taxon>Gunneridae</taxon>
        <taxon>Pentapetalae</taxon>
        <taxon>asterids</taxon>
        <taxon>campanulids</taxon>
        <taxon>Asterales</taxon>
        <taxon>Asteraceae</taxon>
        <taxon>Asteroideae</taxon>
        <taxon>Heliantheae alliance</taxon>
        <taxon>Heliantheae</taxon>
        <taxon>Helianthus</taxon>
    </lineage>
</organism>
<dbReference type="InParanoid" id="A0A251S0G6"/>
<reference evidence="1 3" key="1">
    <citation type="journal article" date="2017" name="Nature">
        <title>The sunflower genome provides insights into oil metabolism, flowering and Asterid evolution.</title>
        <authorList>
            <person name="Badouin H."/>
            <person name="Gouzy J."/>
            <person name="Grassa C.J."/>
            <person name="Murat F."/>
            <person name="Staton S.E."/>
            <person name="Cottret L."/>
            <person name="Lelandais-Briere C."/>
            <person name="Owens G.L."/>
            <person name="Carrere S."/>
            <person name="Mayjonade B."/>
            <person name="Legrand L."/>
            <person name="Gill N."/>
            <person name="Kane N.C."/>
            <person name="Bowers J.E."/>
            <person name="Hubner S."/>
            <person name="Bellec A."/>
            <person name="Berard A."/>
            <person name="Berges H."/>
            <person name="Blanchet N."/>
            <person name="Boniface M.C."/>
            <person name="Brunel D."/>
            <person name="Catrice O."/>
            <person name="Chaidir N."/>
            <person name="Claudel C."/>
            <person name="Donnadieu C."/>
            <person name="Faraut T."/>
            <person name="Fievet G."/>
            <person name="Helmstetter N."/>
            <person name="King M."/>
            <person name="Knapp S.J."/>
            <person name="Lai Z."/>
            <person name="Le Paslier M.C."/>
            <person name="Lippi Y."/>
            <person name="Lorenzon L."/>
            <person name="Mandel J.R."/>
            <person name="Marage G."/>
            <person name="Marchand G."/>
            <person name="Marquand E."/>
            <person name="Bret-Mestries E."/>
            <person name="Morien E."/>
            <person name="Nambeesan S."/>
            <person name="Nguyen T."/>
            <person name="Pegot-Espagnet P."/>
            <person name="Pouilly N."/>
            <person name="Raftis F."/>
            <person name="Sallet E."/>
            <person name="Schiex T."/>
            <person name="Thomas J."/>
            <person name="Vandecasteele C."/>
            <person name="Vares D."/>
            <person name="Vear F."/>
            <person name="Vautrin S."/>
            <person name="Crespi M."/>
            <person name="Mangin B."/>
            <person name="Burke J.M."/>
            <person name="Salse J."/>
            <person name="Munos S."/>
            <person name="Vincourt P."/>
            <person name="Rieseberg L.H."/>
            <person name="Langlade N.B."/>
        </authorList>
    </citation>
    <scope>NUCLEOTIDE SEQUENCE [LARGE SCALE GENOMIC DNA]</scope>
    <source>
        <strain evidence="3">cv. SF193</strain>
        <tissue evidence="1">Leaves</tissue>
    </source>
</reference>
<reference evidence="1" key="3">
    <citation type="submission" date="2020-06" db="EMBL/GenBank/DDBJ databases">
        <title>Helianthus annuus Genome sequencing and assembly Release 2.</title>
        <authorList>
            <person name="Gouzy J."/>
            <person name="Langlade N."/>
            <person name="Munos S."/>
        </authorList>
    </citation>
    <scope>NUCLEOTIDE SEQUENCE</scope>
    <source>
        <tissue evidence="1">Leaves</tissue>
    </source>
</reference>
<dbReference type="EMBL" id="MNCJ02000331">
    <property type="protein sequence ID" value="KAF5761124.1"/>
    <property type="molecule type" value="Genomic_DNA"/>
</dbReference>
<evidence type="ECO:0000313" key="2">
    <source>
        <dbReference type="EMBL" id="OTF92197.1"/>
    </source>
</evidence>
<evidence type="ECO:0000313" key="3">
    <source>
        <dbReference type="Proteomes" id="UP000215914"/>
    </source>
</evidence>
<gene>
    <name evidence="2" type="ORF">HannXRQ_Chr16g0519211</name>
    <name evidence="1" type="ORF">HanXRQr2_Chr16g0761401</name>
</gene>
<reference evidence="2" key="2">
    <citation type="submission" date="2017-02" db="EMBL/GenBank/DDBJ databases">
        <title>Sunflower complete genome.</title>
        <authorList>
            <person name="Langlade N."/>
            <person name="Munos S."/>
        </authorList>
    </citation>
    <scope>NUCLEOTIDE SEQUENCE [LARGE SCALE GENOMIC DNA]</scope>
    <source>
        <tissue evidence="2">Leaves</tissue>
    </source>
</reference>
<accession>A0A251S0G6</accession>
<dbReference type="Proteomes" id="UP000215914">
    <property type="component" value="Chromosome 16"/>
</dbReference>
<dbReference type="AlphaFoldDB" id="A0A251S0G6"/>
<evidence type="ECO:0000313" key="1">
    <source>
        <dbReference type="EMBL" id="KAF5761124.1"/>
    </source>
</evidence>
<name>A0A251S0G6_HELAN</name>
<dbReference type="Gramene" id="mRNA:HanXRQr2_Chr16g0761401">
    <property type="protein sequence ID" value="CDS:HanXRQr2_Chr16g0761401.1"/>
    <property type="gene ID" value="HanXRQr2_Chr16g0761401"/>
</dbReference>
<dbReference type="EMBL" id="CM007905">
    <property type="protein sequence ID" value="OTF92197.1"/>
    <property type="molecule type" value="Genomic_DNA"/>
</dbReference>